<dbReference type="InterPro" id="IPR029056">
    <property type="entry name" value="Ribokinase-like"/>
</dbReference>
<dbReference type="RefSeq" id="WP_057894834.1">
    <property type="nucleotide sequence ID" value="NZ_AYZQ01000004.1"/>
</dbReference>
<organism evidence="8 9">
    <name type="scientific">Lacticaseibacillus brantae DSM 23927</name>
    <dbReference type="NCBI Taxonomy" id="1423727"/>
    <lineage>
        <taxon>Bacteria</taxon>
        <taxon>Bacillati</taxon>
        <taxon>Bacillota</taxon>
        <taxon>Bacilli</taxon>
        <taxon>Lactobacillales</taxon>
        <taxon>Lactobacillaceae</taxon>
        <taxon>Lacticaseibacillus</taxon>
    </lineage>
</organism>
<dbReference type="GO" id="GO:0005829">
    <property type="term" value="C:cytosol"/>
    <property type="evidence" value="ECO:0007669"/>
    <property type="project" value="TreeGrafter"/>
</dbReference>
<sequence length="330" mass="35497">MILTITLNPSLDVVYQTATFKIGATNRELNHRTVVGGKGVNAARVSSILAGKTSGRISATGFIGKKNSDLILDELKNFNINNEFVPIDGKTRYCYTILDEEGTKTELNEIGEPISQGSLEKLLTIIDKMADLTAVSINGSVPAGLPTDTYRQILKHVKAHNPEAQVILDSSGAAFSAALQSAELPDIIKPNSDELGQLLNQEIPESPIETLRALQDDRLKGIPAVVVSLGHQGAALKIGTDVPHFYFVKTRLLREVNAEGSGDAVVGGMLYAIDQGLDLLTVIKYGMAAGMANVMEAKTGFVNPENVSAYVEDDSQIIFQEVNRTDLSMN</sequence>
<evidence type="ECO:0000259" key="7">
    <source>
        <dbReference type="Pfam" id="PF00294"/>
    </source>
</evidence>
<dbReference type="NCBIfam" id="TIGR03168">
    <property type="entry name" value="1-PFK"/>
    <property type="match status" value="1"/>
</dbReference>
<dbReference type="GO" id="GO:0005988">
    <property type="term" value="P:lactose metabolic process"/>
    <property type="evidence" value="ECO:0007669"/>
    <property type="project" value="UniProtKB-KW"/>
</dbReference>
<keyword evidence="9" id="KW-1185">Reference proteome</keyword>
<name>A0A0R2AWR5_9LACO</name>
<feature type="domain" description="Carbohydrate kinase PfkB" evidence="7">
    <location>
        <begin position="24"/>
        <end position="304"/>
    </location>
</feature>
<dbReference type="EC" id="2.7.1.144" evidence="6"/>
<evidence type="ECO:0000313" key="9">
    <source>
        <dbReference type="Proteomes" id="UP000051672"/>
    </source>
</evidence>
<evidence type="ECO:0000256" key="4">
    <source>
        <dbReference type="ARBA" id="ARBA00022777"/>
    </source>
</evidence>
<dbReference type="GO" id="GO:0008443">
    <property type="term" value="F:phosphofructokinase activity"/>
    <property type="evidence" value="ECO:0007669"/>
    <property type="project" value="TreeGrafter"/>
</dbReference>
<protein>
    <recommendedName>
        <fullName evidence="6">Tagatose-6-phosphate kinase</fullName>
        <ecNumber evidence="6">2.7.1.144</ecNumber>
    </recommendedName>
</protein>
<dbReference type="Pfam" id="PF00294">
    <property type="entry name" value="PfkB"/>
    <property type="match status" value="1"/>
</dbReference>
<dbReference type="InterPro" id="IPR017583">
    <property type="entry name" value="Tagatose/fructose_Pkinase"/>
</dbReference>
<dbReference type="PANTHER" id="PTHR46566">
    <property type="entry name" value="1-PHOSPHOFRUCTOKINASE-RELATED"/>
    <property type="match status" value="1"/>
</dbReference>
<dbReference type="CDD" id="cd01164">
    <property type="entry name" value="FruK_PfkB_like"/>
    <property type="match status" value="1"/>
</dbReference>
<comment type="similarity">
    <text evidence="1">Belongs to the carbohydrate kinase pfkB family.</text>
</comment>
<dbReference type="GO" id="GO:0005524">
    <property type="term" value="F:ATP binding"/>
    <property type="evidence" value="ECO:0007669"/>
    <property type="project" value="UniProtKB-KW"/>
</dbReference>
<dbReference type="GO" id="GO:2001059">
    <property type="term" value="P:D-tagatose 6-phosphate catabolic process"/>
    <property type="evidence" value="ECO:0007669"/>
    <property type="project" value="UniProtKB-UniPathway"/>
</dbReference>
<proteinExistence type="inferred from homology"/>
<keyword evidence="5 6" id="KW-0067">ATP-binding</keyword>
<evidence type="ECO:0000256" key="5">
    <source>
        <dbReference type="ARBA" id="ARBA00022840"/>
    </source>
</evidence>
<keyword evidence="6" id="KW-0423">Lactose metabolism</keyword>
<dbReference type="PIRSF" id="PIRSF000535">
    <property type="entry name" value="1PFK/6PFK/LacC"/>
    <property type="match status" value="1"/>
</dbReference>
<dbReference type="GO" id="GO:0009024">
    <property type="term" value="F:tagatose-6-phosphate kinase activity"/>
    <property type="evidence" value="ECO:0007669"/>
    <property type="project" value="UniProtKB-EC"/>
</dbReference>
<dbReference type="PANTHER" id="PTHR46566:SF5">
    <property type="entry name" value="1-PHOSPHOFRUCTOKINASE"/>
    <property type="match status" value="1"/>
</dbReference>
<evidence type="ECO:0000256" key="1">
    <source>
        <dbReference type="ARBA" id="ARBA00005380"/>
    </source>
</evidence>
<dbReference type="InterPro" id="IPR011611">
    <property type="entry name" value="PfkB_dom"/>
</dbReference>
<dbReference type="AlphaFoldDB" id="A0A0R2AWR5"/>
<gene>
    <name evidence="8" type="ORF">FC34_GL001552</name>
</gene>
<comment type="similarity">
    <text evidence="6">Belongs to the carbohydrate kinase PfkB family. LacC subfamily.</text>
</comment>
<keyword evidence="4 8" id="KW-0418">Kinase</keyword>
<accession>A0A0R2AWR5</accession>
<keyword evidence="3 6" id="KW-0547">Nucleotide-binding</keyword>
<evidence type="ECO:0000256" key="6">
    <source>
        <dbReference type="PIRNR" id="PIRNR000535"/>
    </source>
</evidence>
<evidence type="ECO:0000313" key="8">
    <source>
        <dbReference type="EMBL" id="KRM71440.1"/>
    </source>
</evidence>
<dbReference type="SUPFAM" id="SSF53613">
    <property type="entry name" value="Ribokinase-like"/>
    <property type="match status" value="1"/>
</dbReference>
<evidence type="ECO:0000256" key="3">
    <source>
        <dbReference type="ARBA" id="ARBA00022741"/>
    </source>
</evidence>
<dbReference type="STRING" id="1423727.FC34_GL001552"/>
<keyword evidence="2 6" id="KW-0808">Transferase</keyword>
<dbReference type="PATRIC" id="fig|1423727.3.peg.1574"/>
<dbReference type="PRINTS" id="PR00990">
    <property type="entry name" value="RIBOKINASE"/>
</dbReference>
<dbReference type="Proteomes" id="UP000051672">
    <property type="component" value="Unassembled WGS sequence"/>
</dbReference>
<comment type="catalytic activity">
    <reaction evidence="6">
        <text>D-tagatofuranose 6-phosphate + ATP = D-tagatofuranose 1,6-bisphosphate + ADP + H(+)</text>
        <dbReference type="Rhea" id="RHEA:12420"/>
        <dbReference type="ChEBI" id="CHEBI:15378"/>
        <dbReference type="ChEBI" id="CHEBI:30616"/>
        <dbReference type="ChEBI" id="CHEBI:58694"/>
        <dbReference type="ChEBI" id="CHEBI:58695"/>
        <dbReference type="ChEBI" id="CHEBI:456216"/>
        <dbReference type="EC" id="2.7.1.144"/>
    </reaction>
</comment>
<comment type="pathway">
    <text evidence="6">Carbohydrate metabolism; D-tagatose 6-phosphate degradation; D-glyceraldehyde 3-phosphate and glycerone phosphate from D-tagatose 6-phosphate: step 1/2.</text>
</comment>
<evidence type="ECO:0000256" key="2">
    <source>
        <dbReference type="ARBA" id="ARBA00022679"/>
    </source>
</evidence>
<dbReference type="Gene3D" id="3.40.1190.20">
    <property type="match status" value="1"/>
</dbReference>
<dbReference type="UniPathway" id="UPA00704">
    <property type="reaction ID" value="UER00715"/>
</dbReference>
<comment type="caution">
    <text evidence="8">The sequence shown here is derived from an EMBL/GenBank/DDBJ whole genome shotgun (WGS) entry which is preliminary data.</text>
</comment>
<reference evidence="8 9" key="1">
    <citation type="journal article" date="2015" name="Genome Announc.">
        <title>Expanding the biotechnology potential of lactobacilli through comparative genomics of 213 strains and associated genera.</title>
        <authorList>
            <person name="Sun Z."/>
            <person name="Harris H.M."/>
            <person name="McCann A."/>
            <person name="Guo C."/>
            <person name="Argimon S."/>
            <person name="Zhang W."/>
            <person name="Yang X."/>
            <person name="Jeffery I.B."/>
            <person name="Cooney J.C."/>
            <person name="Kagawa T.F."/>
            <person name="Liu W."/>
            <person name="Song Y."/>
            <person name="Salvetti E."/>
            <person name="Wrobel A."/>
            <person name="Rasinkangas P."/>
            <person name="Parkhill J."/>
            <person name="Rea M.C."/>
            <person name="O'Sullivan O."/>
            <person name="Ritari J."/>
            <person name="Douillard F.P."/>
            <person name="Paul Ross R."/>
            <person name="Yang R."/>
            <person name="Briner A.E."/>
            <person name="Felis G.E."/>
            <person name="de Vos W.M."/>
            <person name="Barrangou R."/>
            <person name="Klaenhammer T.R."/>
            <person name="Caufield P.W."/>
            <person name="Cui Y."/>
            <person name="Zhang H."/>
            <person name="O'Toole P.W."/>
        </authorList>
    </citation>
    <scope>NUCLEOTIDE SEQUENCE [LARGE SCALE GENOMIC DNA]</scope>
    <source>
        <strain evidence="8 9">DSM 23927</strain>
    </source>
</reference>
<dbReference type="EMBL" id="AYZQ01000004">
    <property type="protein sequence ID" value="KRM71440.1"/>
    <property type="molecule type" value="Genomic_DNA"/>
</dbReference>
<dbReference type="InterPro" id="IPR002139">
    <property type="entry name" value="Ribo/fructo_kinase"/>
</dbReference>
<dbReference type="OrthoDB" id="9801219at2"/>